<evidence type="ECO:0000256" key="1">
    <source>
        <dbReference type="SAM" id="Phobius"/>
    </source>
</evidence>
<evidence type="ECO:0000313" key="3">
    <source>
        <dbReference type="Proteomes" id="UP000425411"/>
    </source>
</evidence>
<accession>A0AAP9KSN1</accession>
<reference evidence="2 3" key="1">
    <citation type="submission" date="2019-11" db="EMBL/GenBank/DDBJ databases">
        <title>FDA dAtabase for Regulatory Grade micrObial Sequences (FDA-ARGOS): Supporting development and validation of Infectious Disease Dx tests.</title>
        <authorList>
            <person name="Turner S."/>
            <person name="Byrd R."/>
            <person name="Tallon L."/>
            <person name="Sadzewicz L."/>
            <person name="Vavikolanu K."/>
            <person name="Mehta A."/>
            <person name="Aluvathingal J."/>
            <person name="Nadendla S."/>
            <person name="Myers T."/>
            <person name="Yan Y."/>
            <person name="Sichtig H."/>
        </authorList>
    </citation>
    <scope>NUCLEOTIDE SEQUENCE [LARGE SCALE GENOMIC DNA]</scope>
    <source>
        <strain evidence="2 3">FDAARGOS_741</strain>
    </source>
</reference>
<keyword evidence="1" id="KW-0472">Membrane</keyword>
<keyword evidence="3" id="KW-1185">Reference proteome</keyword>
<evidence type="ECO:0000313" key="2">
    <source>
        <dbReference type="EMBL" id="QGS08636.1"/>
    </source>
</evidence>
<organism evidence="2 3">
    <name type="scientific">Gemella morbillorum</name>
    <dbReference type="NCBI Taxonomy" id="29391"/>
    <lineage>
        <taxon>Bacteria</taxon>
        <taxon>Bacillati</taxon>
        <taxon>Bacillota</taxon>
        <taxon>Bacilli</taxon>
        <taxon>Bacillales</taxon>
        <taxon>Gemellaceae</taxon>
        <taxon>Gemella</taxon>
    </lineage>
</organism>
<proteinExistence type="predicted"/>
<dbReference type="RefSeq" id="WP_004633802.1">
    <property type="nucleotide sequence ID" value="NZ_CP046314.1"/>
</dbReference>
<gene>
    <name evidence="2" type="ORF">FOC49_01440</name>
</gene>
<dbReference type="AlphaFoldDB" id="A0AAP9KSN1"/>
<keyword evidence="1" id="KW-0812">Transmembrane</keyword>
<keyword evidence="1" id="KW-1133">Transmembrane helix</keyword>
<feature type="transmembrane region" description="Helical" evidence="1">
    <location>
        <begin position="12"/>
        <end position="31"/>
    </location>
</feature>
<dbReference type="Proteomes" id="UP000425411">
    <property type="component" value="Chromosome"/>
</dbReference>
<feature type="transmembrane region" description="Helical" evidence="1">
    <location>
        <begin position="187"/>
        <end position="209"/>
    </location>
</feature>
<protein>
    <submittedName>
        <fullName evidence="2">Uncharacterized protein</fullName>
    </submittedName>
</protein>
<sequence length="236" mass="27824">MKENKIKFHSIFYRYILFIVLLAITVLYVLSDGAKGSIDFFGSTLIIEKESLKYAGIVIFIASVVIFSFVNWKFYICKEGIYLRKIDLFIPWDEIDSVSHIWINQCDQVTVSKFFCYNRKTLVIYRKKYKPICIYNISLFALYAAKFYYSKLKTNIISATIATSFNVILNAWIFYELWFNDLKDLQFNVFIVWLSMYAIKSLVLPIVIVKHQNKVHGKYLSHDITYKKNTSNVIHL</sequence>
<feature type="transmembrane region" description="Helical" evidence="1">
    <location>
        <begin position="156"/>
        <end position="175"/>
    </location>
</feature>
<dbReference type="EMBL" id="CP046314">
    <property type="protein sequence ID" value="QGS08636.1"/>
    <property type="molecule type" value="Genomic_DNA"/>
</dbReference>
<name>A0AAP9KSN1_9BACL</name>
<feature type="transmembrane region" description="Helical" evidence="1">
    <location>
        <begin position="51"/>
        <end position="75"/>
    </location>
</feature>